<reference evidence="1" key="1">
    <citation type="submission" date="2022-08" db="EMBL/GenBank/DDBJ databases">
        <authorList>
            <consortium name="DOE Joint Genome Institute"/>
            <person name="Min B."/>
            <person name="Riley R."/>
            <person name="Sierra-Patev S."/>
            <person name="Naranjo-Ortiz M."/>
            <person name="Looney B."/>
            <person name="Konkel Z."/>
            <person name="Slot J.C."/>
            <person name="Sakamoto Y."/>
            <person name="Steenwyk J.L."/>
            <person name="Rokas A."/>
            <person name="Carro J."/>
            <person name="Camarero S."/>
            <person name="Ferreira P."/>
            <person name="Molpeceres G."/>
            <person name="Ruiz-Duenas F.J."/>
            <person name="Serrano A."/>
            <person name="Henrissat B."/>
            <person name="Drula E."/>
            <person name="Hughes K.W."/>
            <person name="Mata J.L."/>
            <person name="Ishikawa N.K."/>
            <person name="Vargas-Isla R."/>
            <person name="Ushijima S."/>
            <person name="Smith C.A."/>
            <person name="Ahrendt S."/>
            <person name="Andreopoulos W."/>
            <person name="He G."/>
            <person name="Labutti K."/>
            <person name="Lipzen A."/>
            <person name="Ng V."/>
            <person name="Sandor L."/>
            <person name="Barry K."/>
            <person name="Martinez A.T."/>
            <person name="Xiao Y."/>
            <person name="Gibbons J.G."/>
            <person name="Terashima K."/>
            <person name="Hibbett D.S."/>
            <person name="Grigoriev I.V."/>
        </authorList>
    </citation>
    <scope>NUCLEOTIDE SEQUENCE</scope>
    <source>
        <strain evidence="1">TFB9207</strain>
    </source>
</reference>
<dbReference type="EMBL" id="MU806889">
    <property type="protein sequence ID" value="KAJ3832663.1"/>
    <property type="molecule type" value="Genomic_DNA"/>
</dbReference>
<keyword evidence="2" id="KW-1185">Reference proteome</keyword>
<feature type="non-terminal residue" evidence="1">
    <location>
        <position position="1"/>
    </location>
</feature>
<organism evidence="1 2">
    <name type="scientific">Lentinula raphanica</name>
    <dbReference type="NCBI Taxonomy" id="153919"/>
    <lineage>
        <taxon>Eukaryota</taxon>
        <taxon>Fungi</taxon>
        <taxon>Dikarya</taxon>
        <taxon>Basidiomycota</taxon>
        <taxon>Agaricomycotina</taxon>
        <taxon>Agaricomycetes</taxon>
        <taxon>Agaricomycetidae</taxon>
        <taxon>Agaricales</taxon>
        <taxon>Marasmiineae</taxon>
        <taxon>Omphalotaceae</taxon>
        <taxon>Lentinula</taxon>
    </lineage>
</organism>
<name>A0AA38NY85_9AGAR</name>
<protein>
    <submittedName>
        <fullName evidence="1">Uncharacterized protein</fullName>
    </submittedName>
</protein>
<evidence type="ECO:0000313" key="1">
    <source>
        <dbReference type="EMBL" id="KAJ3832663.1"/>
    </source>
</evidence>
<dbReference type="Proteomes" id="UP001163846">
    <property type="component" value="Unassembled WGS sequence"/>
</dbReference>
<gene>
    <name evidence="1" type="ORF">F5878DRAFT_503133</name>
</gene>
<evidence type="ECO:0000313" key="2">
    <source>
        <dbReference type="Proteomes" id="UP001163846"/>
    </source>
</evidence>
<accession>A0AA38NY85</accession>
<comment type="caution">
    <text evidence="1">The sequence shown here is derived from an EMBL/GenBank/DDBJ whole genome shotgun (WGS) entry which is preliminary data.</text>
</comment>
<proteinExistence type="predicted"/>
<sequence length="74" mass="8634">WQTMEAYSDPLRSWDDFKKEVLNFYPGALSRAEVMMDELLQVVATYQKKGVTSVSILNEFHREFMVVAKALMDQ</sequence>
<dbReference type="AlphaFoldDB" id="A0AA38NY85"/>
<feature type="non-terminal residue" evidence="1">
    <location>
        <position position="74"/>
    </location>
</feature>